<dbReference type="EMBL" id="CP089984">
    <property type="protein sequence ID" value="WXB18484.1"/>
    <property type="molecule type" value="Genomic_DNA"/>
</dbReference>
<proteinExistence type="predicted"/>
<protein>
    <submittedName>
        <fullName evidence="2">Uncharacterized protein</fullName>
    </submittedName>
</protein>
<keyword evidence="1" id="KW-0472">Membrane</keyword>
<feature type="transmembrane region" description="Helical" evidence="1">
    <location>
        <begin position="12"/>
        <end position="33"/>
    </location>
</feature>
<keyword evidence="3" id="KW-1185">Reference proteome</keyword>
<sequence length="76" mass="8042">MNIQLRRQALSIFAFVLALLGVGVVLQLWLLGAELEATLAGKSDLGVATVISSLAIFGIHGALLACVLRVDRRINA</sequence>
<dbReference type="Proteomes" id="UP001370348">
    <property type="component" value="Chromosome"/>
</dbReference>
<dbReference type="Pfam" id="PF20540">
    <property type="entry name" value="DUF6755"/>
    <property type="match status" value="1"/>
</dbReference>
<organism evidence="2 3">
    <name type="scientific">Pendulispora albinea</name>
    <dbReference type="NCBI Taxonomy" id="2741071"/>
    <lineage>
        <taxon>Bacteria</taxon>
        <taxon>Pseudomonadati</taxon>
        <taxon>Myxococcota</taxon>
        <taxon>Myxococcia</taxon>
        <taxon>Myxococcales</taxon>
        <taxon>Sorangiineae</taxon>
        <taxon>Pendulisporaceae</taxon>
        <taxon>Pendulispora</taxon>
    </lineage>
</organism>
<name>A0ABZ2M7J9_9BACT</name>
<feature type="transmembrane region" description="Helical" evidence="1">
    <location>
        <begin position="45"/>
        <end position="68"/>
    </location>
</feature>
<keyword evidence="1" id="KW-0812">Transmembrane</keyword>
<dbReference type="RefSeq" id="WP_394828114.1">
    <property type="nucleotide sequence ID" value="NZ_CP089984.1"/>
</dbReference>
<dbReference type="InterPro" id="IPR046643">
    <property type="entry name" value="DUF6755"/>
</dbReference>
<gene>
    <name evidence="2" type="ORF">LZC94_14730</name>
</gene>
<reference evidence="2 3" key="1">
    <citation type="submission" date="2021-12" db="EMBL/GenBank/DDBJ databases">
        <title>Discovery of the Pendulisporaceae a myxobacterial family with distinct sporulation behavior and unique specialized metabolism.</title>
        <authorList>
            <person name="Garcia R."/>
            <person name="Popoff A."/>
            <person name="Bader C.D."/>
            <person name="Loehr J."/>
            <person name="Walesch S."/>
            <person name="Walt C."/>
            <person name="Boldt J."/>
            <person name="Bunk B."/>
            <person name="Haeckl F.J.F.P.J."/>
            <person name="Gunesch A.P."/>
            <person name="Birkelbach J."/>
            <person name="Nuebel U."/>
            <person name="Pietschmann T."/>
            <person name="Bach T."/>
            <person name="Mueller R."/>
        </authorList>
    </citation>
    <scope>NUCLEOTIDE SEQUENCE [LARGE SCALE GENOMIC DNA]</scope>
    <source>
        <strain evidence="2 3">MSr11954</strain>
    </source>
</reference>
<accession>A0ABZ2M7J9</accession>
<evidence type="ECO:0000313" key="2">
    <source>
        <dbReference type="EMBL" id="WXB18484.1"/>
    </source>
</evidence>
<keyword evidence="1" id="KW-1133">Transmembrane helix</keyword>
<evidence type="ECO:0000256" key="1">
    <source>
        <dbReference type="SAM" id="Phobius"/>
    </source>
</evidence>
<evidence type="ECO:0000313" key="3">
    <source>
        <dbReference type="Proteomes" id="UP001370348"/>
    </source>
</evidence>